<dbReference type="eggNOG" id="KOG3282">
    <property type="taxonomic scope" value="Eukaryota"/>
</dbReference>
<dbReference type="CDD" id="cd02430">
    <property type="entry name" value="PTH2"/>
    <property type="match status" value="1"/>
</dbReference>
<dbReference type="FunFam" id="3.40.1490.10:FF:000002">
    <property type="entry name" value="Peptidyl-tRNA hydrolase 2, mitochondrial"/>
    <property type="match status" value="1"/>
</dbReference>
<evidence type="ECO:0000313" key="5">
    <source>
        <dbReference type="EMBL" id="ACO70401.1"/>
    </source>
</evidence>
<proteinExistence type="inferred from homology"/>
<keyword evidence="2" id="KW-0378">Hydrolase</keyword>
<dbReference type="STRING" id="296587.C1FJT3"/>
<evidence type="ECO:0000256" key="2">
    <source>
        <dbReference type="ARBA" id="ARBA00022801"/>
    </source>
</evidence>
<dbReference type="OMA" id="CRQTLNN"/>
<keyword evidence="6" id="KW-1185">Reference proteome</keyword>
<dbReference type="GeneID" id="8248282"/>
<dbReference type="OrthoDB" id="497691at2759"/>
<evidence type="ECO:0000256" key="1">
    <source>
        <dbReference type="ARBA" id="ARBA00013260"/>
    </source>
</evidence>
<dbReference type="RefSeq" id="XP_002509143.1">
    <property type="nucleotide sequence ID" value="XM_002509097.1"/>
</dbReference>
<dbReference type="InterPro" id="IPR023476">
    <property type="entry name" value="Pep_tRNA_hydro_II_dom_sf"/>
</dbReference>
<evidence type="ECO:0000256" key="3">
    <source>
        <dbReference type="ARBA" id="ARBA00038050"/>
    </source>
</evidence>
<dbReference type="Gene3D" id="3.40.1490.10">
    <property type="entry name" value="Bit1"/>
    <property type="match status" value="1"/>
</dbReference>
<dbReference type="SUPFAM" id="SSF102462">
    <property type="entry name" value="Peptidyl-tRNA hydrolase II"/>
    <property type="match status" value="1"/>
</dbReference>
<comment type="catalytic activity">
    <reaction evidence="4">
        <text>an N-acyl-L-alpha-aminoacyl-tRNA + H2O = an N-acyl-L-amino acid + a tRNA + H(+)</text>
        <dbReference type="Rhea" id="RHEA:54448"/>
        <dbReference type="Rhea" id="RHEA-COMP:10123"/>
        <dbReference type="Rhea" id="RHEA-COMP:13883"/>
        <dbReference type="ChEBI" id="CHEBI:15377"/>
        <dbReference type="ChEBI" id="CHEBI:15378"/>
        <dbReference type="ChEBI" id="CHEBI:59874"/>
        <dbReference type="ChEBI" id="CHEBI:78442"/>
        <dbReference type="ChEBI" id="CHEBI:138191"/>
        <dbReference type="EC" id="3.1.1.29"/>
    </reaction>
</comment>
<dbReference type="EC" id="3.1.1.29" evidence="1"/>
<dbReference type="InParanoid" id="C1FJT3"/>
<dbReference type="PANTHER" id="PTHR12649">
    <property type="entry name" value="PEPTIDYL-TRNA HYDROLASE 2"/>
    <property type="match status" value="1"/>
</dbReference>
<dbReference type="AlphaFoldDB" id="C1FJT3"/>
<dbReference type="FunCoup" id="C1FJT3">
    <property type="interactions" value="902"/>
</dbReference>
<dbReference type="Pfam" id="PF01981">
    <property type="entry name" value="PTH2"/>
    <property type="match status" value="1"/>
</dbReference>
<evidence type="ECO:0000256" key="4">
    <source>
        <dbReference type="ARBA" id="ARBA00048707"/>
    </source>
</evidence>
<dbReference type="GO" id="GO:0004045">
    <property type="term" value="F:peptidyl-tRNA hydrolase activity"/>
    <property type="evidence" value="ECO:0007669"/>
    <property type="project" value="UniProtKB-EC"/>
</dbReference>
<dbReference type="NCBIfam" id="TIGR00283">
    <property type="entry name" value="arch_pth2"/>
    <property type="match status" value="1"/>
</dbReference>
<accession>C1FJT3</accession>
<reference evidence="5 6" key="1">
    <citation type="journal article" date="2009" name="Science">
        <title>Green evolution and dynamic adaptations revealed by genomes of the marine picoeukaryotes Micromonas.</title>
        <authorList>
            <person name="Worden A.Z."/>
            <person name="Lee J.H."/>
            <person name="Mock T."/>
            <person name="Rouze P."/>
            <person name="Simmons M.P."/>
            <person name="Aerts A.L."/>
            <person name="Allen A.E."/>
            <person name="Cuvelier M.L."/>
            <person name="Derelle E."/>
            <person name="Everett M.V."/>
            <person name="Foulon E."/>
            <person name="Grimwood J."/>
            <person name="Gundlach H."/>
            <person name="Henrissat B."/>
            <person name="Napoli C."/>
            <person name="McDonald S.M."/>
            <person name="Parker M.S."/>
            <person name="Rombauts S."/>
            <person name="Salamov A."/>
            <person name="Von Dassow P."/>
            <person name="Badger J.H."/>
            <person name="Coutinho P.M."/>
            <person name="Demir E."/>
            <person name="Dubchak I."/>
            <person name="Gentemann C."/>
            <person name="Eikrem W."/>
            <person name="Gready J.E."/>
            <person name="John U."/>
            <person name="Lanier W."/>
            <person name="Lindquist E.A."/>
            <person name="Lucas S."/>
            <person name="Mayer K.F."/>
            <person name="Moreau H."/>
            <person name="Not F."/>
            <person name="Otillar R."/>
            <person name="Panaud O."/>
            <person name="Pangilinan J."/>
            <person name="Paulsen I."/>
            <person name="Piegu B."/>
            <person name="Poliakov A."/>
            <person name="Robbens S."/>
            <person name="Schmutz J."/>
            <person name="Toulza E."/>
            <person name="Wyss T."/>
            <person name="Zelensky A."/>
            <person name="Zhou K."/>
            <person name="Armbrust E.V."/>
            <person name="Bhattacharya D."/>
            <person name="Goodenough U.W."/>
            <person name="Van de Peer Y."/>
            <person name="Grigoriev I.V."/>
        </authorList>
    </citation>
    <scope>NUCLEOTIDE SEQUENCE [LARGE SCALE GENOMIC DNA]</scope>
    <source>
        <strain evidence="6">RCC299 / NOUM17</strain>
    </source>
</reference>
<dbReference type="GO" id="GO:0005829">
    <property type="term" value="C:cytosol"/>
    <property type="evidence" value="ECO:0007669"/>
    <property type="project" value="TreeGrafter"/>
</dbReference>
<protein>
    <recommendedName>
        <fullName evidence="1">peptidyl-tRNA hydrolase</fullName>
        <ecNumber evidence="1">3.1.1.29</ecNumber>
    </recommendedName>
</protein>
<sequence>MADAGNPNEEMKLVLVVNEELGMTAGKIAAQCSHATLAVYQSLGPNHRAVLRRWESEGQKKIALKCRSATELRQLAAAAKAARLPHFIVEDAGRTQVAAGSCTVIAIGPAPESAVNAVTGALRLL</sequence>
<evidence type="ECO:0000313" key="6">
    <source>
        <dbReference type="Proteomes" id="UP000002009"/>
    </source>
</evidence>
<organism evidence="5 6">
    <name type="scientific">Micromonas commoda (strain RCC299 / NOUM17 / CCMP2709)</name>
    <name type="common">Picoplanktonic green alga</name>
    <dbReference type="NCBI Taxonomy" id="296587"/>
    <lineage>
        <taxon>Eukaryota</taxon>
        <taxon>Viridiplantae</taxon>
        <taxon>Chlorophyta</taxon>
        <taxon>Mamiellophyceae</taxon>
        <taxon>Mamiellales</taxon>
        <taxon>Mamiellaceae</taxon>
        <taxon>Micromonas</taxon>
    </lineage>
</organism>
<dbReference type="PANTHER" id="PTHR12649:SF11">
    <property type="entry name" value="PEPTIDYL-TRNA HYDROLASE 2, MITOCHONDRIAL"/>
    <property type="match status" value="1"/>
</dbReference>
<dbReference type="Proteomes" id="UP000002009">
    <property type="component" value="Chromosome 12"/>
</dbReference>
<comment type="similarity">
    <text evidence="3">Belongs to the PTH2 family.</text>
</comment>
<name>C1FJT3_MICCC</name>
<dbReference type="KEGG" id="mis:MICPUN_86807"/>
<dbReference type="EMBL" id="CP001577">
    <property type="protein sequence ID" value="ACO70401.1"/>
    <property type="molecule type" value="Genomic_DNA"/>
</dbReference>
<gene>
    <name evidence="5" type="ORF">MICPUN_86807</name>
</gene>
<dbReference type="InterPro" id="IPR002833">
    <property type="entry name" value="PTH2"/>
</dbReference>